<evidence type="ECO:0000313" key="7">
    <source>
        <dbReference type="EMBL" id="AHZ67122.1"/>
    </source>
</evidence>
<feature type="signal peptide" evidence="6">
    <location>
        <begin position="1"/>
        <end position="35"/>
    </location>
</feature>
<proteinExistence type="predicted"/>
<dbReference type="EMBL" id="CP005960">
    <property type="protein sequence ID" value="AHZ67122.1"/>
    <property type="molecule type" value="Genomic_DNA"/>
</dbReference>
<dbReference type="HOGENOM" id="CLU_026974_1_0_6"/>
<dbReference type="PRINTS" id="PR00909">
    <property type="entry name" value="SPERMDNBNDNG"/>
</dbReference>
<organism evidence="7 8">
    <name type="scientific">Pseudomonas mandelii JR-1</name>
    <dbReference type="NCBI Taxonomy" id="1147786"/>
    <lineage>
        <taxon>Bacteria</taxon>
        <taxon>Pseudomonadati</taxon>
        <taxon>Pseudomonadota</taxon>
        <taxon>Gammaproteobacteria</taxon>
        <taxon>Pseudomonadales</taxon>
        <taxon>Pseudomonadaceae</taxon>
        <taxon>Pseudomonas</taxon>
    </lineage>
</organism>
<dbReference type="InterPro" id="IPR001188">
    <property type="entry name" value="Sperm_putr-bd"/>
</dbReference>
<reference evidence="7 8" key="1">
    <citation type="journal article" date="2012" name="J. Bacteriol.">
        <title>Genome sequence of cold-adapted Pseudomonas mandelii strain JR-1.</title>
        <authorList>
            <person name="Jang S.H."/>
            <person name="Kim J."/>
            <person name="Kim J."/>
            <person name="Hong S."/>
            <person name="Lee C."/>
        </authorList>
    </citation>
    <scope>NUCLEOTIDE SEQUENCE [LARGE SCALE GENOMIC DNA]</scope>
    <source>
        <strain evidence="7 8">JR-1</strain>
    </source>
</reference>
<evidence type="ECO:0000256" key="2">
    <source>
        <dbReference type="ARBA" id="ARBA00022448"/>
    </source>
</evidence>
<dbReference type="PIRSF" id="PIRSF019574">
    <property type="entry name" value="Periplasmic_polyamine_BP"/>
    <property type="match status" value="1"/>
</dbReference>
<keyword evidence="2" id="KW-0813">Transport</keyword>
<evidence type="ECO:0000256" key="5">
    <source>
        <dbReference type="SAM" id="MobiDB-lite"/>
    </source>
</evidence>
<dbReference type="GO" id="GO:0042597">
    <property type="term" value="C:periplasmic space"/>
    <property type="evidence" value="ECO:0007669"/>
    <property type="project" value="UniProtKB-SubCell"/>
</dbReference>
<gene>
    <name evidence="7" type="ORF">OU5_0043</name>
</gene>
<dbReference type="Gene3D" id="3.40.190.10">
    <property type="entry name" value="Periplasmic binding protein-like II"/>
    <property type="match status" value="2"/>
</dbReference>
<dbReference type="InterPro" id="IPR006059">
    <property type="entry name" value="SBP"/>
</dbReference>
<keyword evidence="4" id="KW-0574">Periplasm</keyword>
<keyword evidence="3 6" id="KW-0732">Signal</keyword>
<evidence type="ECO:0000256" key="3">
    <source>
        <dbReference type="ARBA" id="ARBA00022729"/>
    </source>
</evidence>
<dbReference type="PANTHER" id="PTHR30222:SF12">
    <property type="entry name" value="NORSPERMIDINE SENSOR"/>
    <property type="match status" value="1"/>
</dbReference>
<dbReference type="SUPFAM" id="SSF53850">
    <property type="entry name" value="Periplasmic binding protein-like II"/>
    <property type="match status" value="1"/>
</dbReference>
<dbReference type="Proteomes" id="UP000026913">
    <property type="component" value="Chromosome"/>
</dbReference>
<evidence type="ECO:0000256" key="1">
    <source>
        <dbReference type="ARBA" id="ARBA00004418"/>
    </source>
</evidence>
<dbReference type="PANTHER" id="PTHR30222">
    <property type="entry name" value="SPERMIDINE/PUTRESCINE-BINDING PERIPLASMIC PROTEIN"/>
    <property type="match status" value="1"/>
</dbReference>
<evidence type="ECO:0000256" key="6">
    <source>
        <dbReference type="SAM" id="SignalP"/>
    </source>
</evidence>
<evidence type="ECO:0000256" key="4">
    <source>
        <dbReference type="ARBA" id="ARBA00022764"/>
    </source>
</evidence>
<dbReference type="GO" id="GO:0015846">
    <property type="term" value="P:polyamine transport"/>
    <property type="evidence" value="ECO:0007669"/>
    <property type="project" value="InterPro"/>
</dbReference>
<dbReference type="Pfam" id="PF13416">
    <property type="entry name" value="SBP_bac_8"/>
    <property type="match status" value="1"/>
</dbReference>
<accession>A0A024E2U6</accession>
<feature type="chain" id="PRO_5001530420" evidence="6">
    <location>
        <begin position="36"/>
        <end position="360"/>
    </location>
</feature>
<protein>
    <submittedName>
        <fullName evidence="7">Extracellular solute-binding protein</fullName>
    </submittedName>
</protein>
<evidence type="ECO:0000313" key="8">
    <source>
        <dbReference type="Proteomes" id="UP000026913"/>
    </source>
</evidence>
<name>A0A024E2U6_9PSED</name>
<sequence length="360" mass="40371">MSLERSRMKTKSMRPAVAGLALSCFTALTAFGAHAAEPKELFFYNWTDYYPVDLLAKFEKETGIKVTMDGYDSNETLLAKLQAGGAAYDVIVPSQSIMRTLINQNLLLEIDASTLPNFQYVKPAFRDPVFDPGRKFSAPYLWGTTGFSYDSARVPGGKLDDSWKEFFEPRKELQGQLAALDTSSSVINAASHYLNVDECSENPQDAKRILELLQKQKPFLKMYSSDNTVDRMASGEVIMMQNWNGSTARATLQKSTIKYVYPREGLAMFQDNFAVPKSAPHPGNAKIFIDWMMKPENAAAVSNSIAYANGIQSDKLLDAKWKVMDAINMPDEFASRLRPEKECSNKARELQDRVWSKLKG</sequence>
<dbReference type="GO" id="GO:0019808">
    <property type="term" value="F:polyamine binding"/>
    <property type="evidence" value="ECO:0007669"/>
    <property type="project" value="InterPro"/>
</dbReference>
<comment type="subcellular location">
    <subcellularLocation>
        <location evidence="1">Periplasm</location>
    </subcellularLocation>
</comment>
<dbReference type="KEGG" id="pman:OU5_0043"/>
<dbReference type="AlphaFoldDB" id="A0A024E2U6"/>
<feature type="region of interest" description="Disordered" evidence="5">
    <location>
        <begin position="340"/>
        <end position="360"/>
    </location>
</feature>